<organism evidence="1 4">
    <name type="scientific">Phytophthora rubi</name>
    <dbReference type="NCBI Taxonomy" id="129364"/>
    <lineage>
        <taxon>Eukaryota</taxon>
        <taxon>Sar</taxon>
        <taxon>Stramenopiles</taxon>
        <taxon>Oomycota</taxon>
        <taxon>Peronosporomycetes</taxon>
        <taxon>Peronosporales</taxon>
        <taxon>Peronosporaceae</taxon>
        <taxon>Phytophthora</taxon>
    </lineage>
</organism>
<evidence type="ECO:0000313" key="2">
    <source>
        <dbReference type="EMBL" id="KAE9036831.1"/>
    </source>
</evidence>
<protein>
    <submittedName>
        <fullName evidence="1">Uncharacterized protein</fullName>
    </submittedName>
</protein>
<evidence type="ECO:0000313" key="4">
    <source>
        <dbReference type="Proteomes" id="UP000435112"/>
    </source>
</evidence>
<dbReference type="AlphaFoldDB" id="A0A6A3LS91"/>
<dbReference type="EMBL" id="QXFV01000462">
    <property type="protein sequence ID" value="KAE9036831.1"/>
    <property type="molecule type" value="Genomic_DNA"/>
</dbReference>
<sequence>MWLSAALSVRRMQLSRRYALVIGAISVNSHPPISNSVKSGQVSRTAPNVRLANRLLRRCSVCSDCPTT</sequence>
<dbReference type="Proteomes" id="UP000435112">
    <property type="component" value="Unassembled WGS sequence"/>
</dbReference>
<dbReference type="Proteomes" id="UP000429607">
    <property type="component" value="Unassembled WGS sequence"/>
</dbReference>
<dbReference type="OrthoDB" id="10273517at2759"/>
<proteinExistence type="predicted"/>
<name>A0A6A3LS91_9STRA</name>
<evidence type="ECO:0000313" key="3">
    <source>
        <dbReference type="Proteomes" id="UP000429607"/>
    </source>
</evidence>
<evidence type="ECO:0000313" key="1">
    <source>
        <dbReference type="EMBL" id="KAE9021038.1"/>
    </source>
</evidence>
<reference evidence="3 4" key="1">
    <citation type="submission" date="2018-09" db="EMBL/GenBank/DDBJ databases">
        <title>Genomic investigation of the strawberry pathogen Phytophthora fragariae indicates pathogenicity is determined by transcriptional variation in three key races.</title>
        <authorList>
            <person name="Adams T.M."/>
            <person name="Armitage A.D."/>
            <person name="Sobczyk M.K."/>
            <person name="Bates H.J."/>
            <person name="Dunwell J.M."/>
            <person name="Nellist C.F."/>
            <person name="Harrison R.J."/>
        </authorList>
    </citation>
    <scope>NUCLEOTIDE SEQUENCE [LARGE SCALE GENOMIC DNA]</scope>
    <source>
        <strain evidence="2 3">SCRP249</strain>
        <strain evidence="1 4">SCRP324</strain>
    </source>
</reference>
<accession>A0A6A3LS91</accession>
<comment type="caution">
    <text evidence="1">The sequence shown here is derived from an EMBL/GenBank/DDBJ whole genome shotgun (WGS) entry which is preliminary data.</text>
</comment>
<dbReference type="EMBL" id="QXFU01000775">
    <property type="protein sequence ID" value="KAE9021038.1"/>
    <property type="molecule type" value="Genomic_DNA"/>
</dbReference>
<gene>
    <name evidence="2" type="ORF">PR001_g8642</name>
    <name evidence="1" type="ORF">PR002_g12368</name>
</gene>